<keyword evidence="7 8" id="KW-0472">Membrane</keyword>
<feature type="transmembrane region" description="Helical" evidence="8">
    <location>
        <begin position="321"/>
        <end position="338"/>
    </location>
</feature>
<evidence type="ECO:0000256" key="5">
    <source>
        <dbReference type="ARBA" id="ARBA00022692"/>
    </source>
</evidence>
<organism evidence="10 11">
    <name type="scientific">Nocardia tengchongensis</name>
    <dbReference type="NCBI Taxonomy" id="2055889"/>
    <lineage>
        <taxon>Bacteria</taxon>
        <taxon>Bacillati</taxon>
        <taxon>Actinomycetota</taxon>
        <taxon>Actinomycetes</taxon>
        <taxon>Mycobacteriales</taxon>
        <taxon>Nocardiaceae</taxon>
        <taxon>Nocardia</taxon>
    </lineage>
</organism>
<feature type="transmembrane region" description="Helical" evidence="8">
    <location>
        <begin position="244"/>
        <end position="262"/>
    </location>
</feature>
<feature type="domain" description="Glycosyltransferase RgtA/B/C/D-like" evidence="9">
    <location>
        <begin position="102"/>
        <end position="262"/>
    </location>
</feature>
<evidence type="ECO:0000313" key="11">
    <source>
        <dbReference type="Proteomes" id="UP000683310"/>
    </source>
</evidence>
<evidence type="ECO:0000256" key="8">
    <source>
        <dbReference type="SAM" id="Phobius"/>
    </source>
</evidence>
<evidence type="ECO:0000313" key="10">
    <source>
        <dbReference type="EMBL" id="QVI19162.1"/>
    </source>
</evidence>
<evidence type="ECO:0000256" key="1">
    <source>
        <dbReference type="ARBA" id="ARBA00004651"/>
    </source>
</evidence>
<dbReference type="PANTHER" id="PTHR33908">
    <property type="entry name" value="MANNOSYLTRANSFERASE YKCB-RELATED"/>
    <property type="match status" value="1"/>
</dbReference>
<reference evidence="10 11" key="1">
    <citation type="submission" date="2021-04" db="EMBL/GenBank/DDBJ databases">
        <title>Nocardia tengchongensis.</title>
        <authorList>
            <person name="Zhuang k."/>
            <person name="Ran Y."/>
            <person name="Li W."/>
        </authorList>
    </citation>
    <scope>NUCLEOTIDE SEQUENCE [LARGE SCALE GENOMIC DNA]</scope>
    <source>
        <strain evidence="10 11">CFH S0057</strain>
    </source>
</reference>
<evidence type="ECO:0000256" key="3">
    <source>
        <dbReference type="ARBA" id="ARBA00022676"/>
    </source>
</evidence>
<dbReference type="InterPro" id="IPR050297">
    <property type="entry name" value="LipidA_mod_glycosyltrf_83"/>
</dbReference>
<protein>
    <submittedName>
        <fullName evidence="10">Glycosyltransferase family 39 protein</fullName>
        <ecNumber evidence="10">2.4.-.-</ecNumber>
    </submittedName>
</protein>
<dbReference type="EMBL" id="CP074371">
    <property type="protein sequence ID" value="QVI19162.1"/>
    <property type="molecule type" value="Genomic_DNA"/>
</dbReference>
<keyword evidence="11" id="KW-1185">Reference proteome</keyword>
<keyword evidence="2" id="KW-1003">Cell membrane</keyword>
<feature type="transmembrane region" description="Helical" evidence="8">
    <location>
        <begin position="155"/>
        <end position="172"/>
    </location>
</feature>
<keyword evidence="3 10" id="KW-0328">Glycosyltransferase</keyword>
<evidence type="ECO:0000259" key="9">
    <source>
        <dbReference type="Pfam" id="PF13231"/>
    </source>
</evidence>
<keyword evidence="5 8" id="KW-0812">Transmembrane</keyword>
<proteinExistence type="predicted"/>
<feature type="transmembrane region" description="Helical" evidence="8">
    <location>
        <begin position="57"/>
        <end position="77"/>
    </location>
</feature>
<feature type="transmembrane region" description="Helical" evidence="8">
    <location>
        <begin position="297"/>
        <end position="314"/>
    </location>
</feature>
<feature type="transmembrane region" description="Helical" evidence="8">
    <location>
        <begin position="344"/>
        <end position="363"/>
    </location>
</feature>
<dbReference type="GO" id="GO:0016757">
    <property type="term" value="F:glycosyltransferase activity"/>
    <property type="evidence" value="ECO:0007669"/>
    <property type="project" value="UniProtKB-KW"/>
</dbReference>
<keyword evidence="6 8" id="KW-1133">Transmembrane helix</keyword>
<dbReference type="Pfam" id="PF13231">
    <property type="entry name" value="PMT_2"/>
    <property type="match status" value="1"/>
</dbReference>
<feature type="transmembrane region" description="Helical" evidence="8">
    <location>
        <begin position="375"/>
        <end position="393"/>
    </location>
</feature>
<dbReference type="EC" id="2.4.-.-" evidence="10"/>
<feature type="transmembrane region" description="Helical" evidence="8">
    <location>
        <begin position="123"/>
        <end position="143"/>
    </location>
</feature>
<evidence type="ECO:0000256" key="2">
    <source>
        <dbReference type="ARBA" id="ARBA00022475"/>
    </source>
</evidence>
<dbReference type="InterPro" id="IPR038731">
    <property type="entry name" value="RgtA/B/C-like"/>
</dbReference>
<name>A0ABX8CGS7_9NOCA</name>
<comment type="subcellular location">
    <subcellularLocation>
        <location evidence="1">Cell membrane</location>
        <topology evidence="1">Multi-pass membrane protein</topology>
    </subcellularLocation>
</comment>
<accession>A0ABX8CGS7</accession>
<dbReference type="PANTHER" id="PTHR33908:SF11">
    <property type="entry name" value="MEMBRANE PROTEIN"/>
    <property type="match status" value="1"/>
</dbReference>
<evidence type="ECO:0000256" key="6">
    <source>
        <dbReference type="ARBA" id="ARBA00022989"/>
    </source>
</evidence>
<gene>
    <name evidence="10" type="ORF">KHQ06_22200</name>
</gene>
<keyword evidence="4 10" id="KW-0808">Transferase</keyword>
<dbReference type="Proteomes" id="UP000683310">
    <property type="component" value="Chromosome"/>
</dbReference>
<evidence type="ECO:0000256" key="7">
    <source>
        <dbReference type="ARBA" id="ARBA00023136"/>
    </source>
</evidence>
<evidence type="ECO:0000256" key="4">
    <source>
        <dbReference type="ARBA" id="ARBA00022679"/>
    </source>
</evidence>
<sequence length="548" mass="60156">MVVVRCCVRSLLDRSCRFRLFTPRPAGEEYALTDVVNRPARPGGAGRHAKVEERPPFAWLTVAAVAVPAAVVLLLSARRYGYFGDELYFLAAGRRPAFGYADQGPVLPLLARLMDTIAPESYFVLRLPAVALTVTAIVLCALLAREFDGGRWAQLLAALGYASSPFLLLQGTMLTTNAVDTALWVIITWLVVRWVRTRNDGLLLAAALFTAVDMQVKWLIPFFWIAVAISSMLCGPRELVRRPLLWAGGVIVVVATVPELLWQARHSWPQLKMGGVIGAEQGILGGRLLFLPMSISLAGYLGALLLLWGLWVLLRWDVLRPYRFLGVTLLLLFAAFLITGGRIYYAAGMYAVMIAAGAVGVVGTAERIAPLWRRLLTAGVAVLALGATAFTLYSTPWRPAEEVHPPKDDAEAAINIGVYGSFGWHELTDEVTRAYDGLTPAERAHAVIITDTYWQASALDEFGRTHLPPLFSPSRGFGYFGTPPDDASAVLAVGGYEAVLRSQFEHVDPVGKVDTRLGFKGNTQDVTLWKCSGRKKPWSQVWPQWMHL</sequence>